<dbReference type="GO" id="GO:0043682">
    <property type="term" value="F:P-type divalent copper transporter activity"/>
    <property type="evidence" value="ECO:0007669"/>
    <property type="project" value="TreeGrafter"/>
</dbReference>
<feature type="non-terminal residue" evidence="4">
    <location>
        <position position="1"/>
    </location>
</feature>
<protein>
    <submittedName>
        <fullName evidence="4">Copper-transporting ATPase 1, putative</fullName>
    </submittedName>
</protein>
<dbReference type="RefSeq" id="XP_013337486.1">
    <property type="nucleotide sequence ID" value="XM_013482032.1"/>
</dbReference>
<reference evidence="4" key="1">
    <citation type="submission" date="2013-10" db="EMBL/GenBank/DDBJ databases">
        <title>Genomic analysis of the causative agents of coccidiosis in chickens.</title>
        <authorList>
            <person name="Reid A.J."/>
            <person name="Blake D."/>
            <person name="Billington K."/>
            <person name="Browne H."/>
            <person name="Dunn M."/>
            <person name="Hung S."/>
            <person name="Kawahara F."/>
            <person name="Miranda-Saavedra D."/>
            <person name="Mourier T."/>
            <person name="Nagra H."/>
            <person name="Otto T.D."/>
            <person name="Rawlings N."/>
            <person name="Sanchez A."/>
            <person name="Sanders M."/>
            <person name="Subramaniam C."/>
            <person name="Tay Y."/>
            <person name="Dear P."/>
            <person name="Doerig C."/>
            <person name="Gruber A."/>
            <person name="Parkinson J."/>
            <person name="Shirley M."/>
            <person name="Wan K.L."/>
            <person name="Berriman M."/>
            <person name="Tomley F."/>
            <person name="Pain A."/>
        </authorList>
    </citation>
    <scope>NUCLEOTIDE SEQUENCE [LARGE SCALE GENOMIC DNA]</scope>
    <source>
        <strain evidence="4">Weybridge</strain>
    </source>
</reference>
<dbReference type="SUPFAM" id="SSF56784">
    <property type="entry name" value="HAD-like"/>
    <property type="match status" value="2"/>
</dbReference>
<gene>
    <name evidence="4" type="ORF">EMWEY_00035300</name>
</gene>
<evidence type="ECO:0000256" key="2">
    <source>
        <dbReference type="SAM" id="MobiDB-lite"/>
    </source>
</evidence>
<dbReference type="GeneID" id="25337516"/>
<dbReference type="InterPro" id="IPR023214">
    <property type="entry name" value="HAD_sf"/>
</dbReference>
<accession>U6M9X7</accession>
<keyword evidence="5" id="KW-1185">Reference proteome</keyword>
<dbReference type="AlphaFoldDB" id="U6M9X7"/>
<reference evidence="4" key="2">
    <citation type="submission" date="2013-10" db="EMBL/GenBank/DDBJ databases">
        <authorList>
            <person name="Aslett M."/>
        </authorList>
    </citation>
    <scope>NUCLEOTIDE SEQUENCE [LARGE SCALE GENOMIC DNA]</scope>
    <source>
        <strain evidence="4">Weybridge</strain>
    </source>
</reference>
<feature type="compositionally biased region" description="Basic and acidic residues" evidence="2">
    <location>
        <begin position="289"/>
        <end position="300"/>
    </location>
</feature>
<dbReference type="OrthoDB" id="347742at2759"/>
<evidence type="ECO:0000256" key="1">
    <source>
        <dbReference type="ARBA" id="ARBA00022967"/>
    </source>
</evidence>
<dbReference type="GO" id="GO:0005507">
    <property type="term" value="F:copper ion binding"/>
    <property type="evidence" value="ECO:0007669"/>
    <property type="project" value="TreeGrafter"/>
</dbReference>
<dbReference type="PANTHER" id="PTHR43520:SF8">
    <property type="entry name" value="P-TYPE CU(+) TRANSPORTER"/>
    <property type="match status" value="1"/>
</dbReference>
<name>U6M9X7_EIMMA</name>
<evidence type="ECO:0000256" key="3">
    <source>
        <dbReference type="SAM" id="Phobius"/>
    </source>
</evidence>
<dbReference type="GO" id="GO:0055070">
    <property type="term" value="P:copper ion homeostasis"/>
    <property type="evidence" value="ECO:0007669"/>
    <property type="project" value="TreeGrafter"/>
</dbReference>
<feature type="region of interest" description="Disordered" evidence="2">
    <location>
        <begin position="288"/>
        <end position="308"/>
    </location>
</feature>
<keyword evidence="3" id="KW-1133">Transmembrane helix</keyword>
<dbReference type="EMBL" id="HG721938">
    <property type="protein sequence ID" value="CDJ60836.1"/>
    <property type="molecule type" value="Genomic_DNA"/>
</dbReference>
<dbReference type="PANTHER" id="PTHR43520">
    <property type="entry name" value="ATP7, ISOFORM B"/>
    <property type="match status" value="1"/>
</dbReference>
<dbReference type="VEuPathDB" id="ToxoDB:EMWEY_00035300"/>
<feature type="compositionally biased region" description="Low complexity" evidence="2">
    <location>
        <begin position="115"/>
        <end position="138"/>
    </location>
</feature>
<evidence type="ECO:0000313" key="4">
    <source>
        <dbReference type="EMBL" id="CDJ60836.1"/>
    </source>
</evidence>
<feature type="region of interest" description="Disordered" evidence="2">
    <location>
        <begin position="108"/>
        <end position="138"/>
    </location>
</feature>
<dbReference type="InterPro" id="IPR036412">
    <property type="entry name" value="HAD-like_sf"/>
</dbReference>
<keyword evidence="3" id="KW-0472">Membrane</keyword>
<dbReference type="Gene3D" id="3.40.50.1000">
    <property type="entry name" value="HAD superfamily/HAD-like"/>
    <property type="match status" value="1"/>
</dbReference>
<proteinExistence type="predicted"/>
<dbReference type="Proteomes" id="UP000030763">
    <property type="component" value="Unassembled WGS sequence"/>
</dbReference>
<dbReference type="PRINTS" id="PR00119">
    <property type="entry name" value="CATATPASE"/>
</dbReference>
<feature type="transmembrane region" description="Helical" evidence="3">
    <location>
        <begin position="238"/>
        <end position="257"/>
    </location>
</feature>
<keyword evidence="3" id="KW-0812">Transmembrane</keyword>
<dbReference type="GO" id="GO:0016020">
    <property type="term" value="C:membrane"/>
    <property type="evidence" value="ECO:0007669"/>
    <property type="project" value="TreeGrafter"/>
</dbReference>
<evidence type="ECO:0000313" key="5">
    <source>
        <dbReference type="Proteomes" id="UP000030763"/>
    </source>
</evidence>
<organism evidence="4 5">
    <name type="scientific">Eimeria maxima</name>
    <name type="common">Coccidian parasite</name>
    <dbReference type="NCBI Taxonomy" id="5804"/>
    <lineage>
        <taxon>Eukaryota</taxon>
        <taxon>Sar</taxon>
        <taxon>Alveolata</taxon>
        <taxon>Apicomplexa</taxon>
        <taxon>Conoidasida</taxon>
        <taxon>Coccidia</taxon>
        <taxon>Eucoccidiorida</taxon>
        <taxon>Eimeriorina</taxon>
        <taxon>Eimeriidae</taxon>
        <taxon>Eimeria</taxon>
    </lineage>
</organism>
<keyword evidence="1" id="KW-1278">Translocase</keyword>
<sequence>EWTCWHERHCGPVVHLHARVAAGEGSETCWGPWEWLGSVALQDEIKHETKLAVEYLRRCLGFRIFMCTGDNPRTASRVGAALSIPEECIVAQQTPEDKVRFLRSLASPDSPQIATSPTNTSTPTSSSSSGSGSPSGVSLLKREKKDLPVCCMVGDGLNDSPALAEAALGVAFGVGNALPLAAAAVAVGGRSWTELVDLFLIARQTRSIIRWNLLWACVFNLVSVPLAAGVAYPTVSLHPAAAAAAMACSCLLVLLNAHRLTRFKQTTAEGMARELSRMAMHTDISANAEEEKGEQQEEKSPQSAASLQLQDQEVCLPPTRPFGANLFALPAADPLVADTCCYQPEAAMPHSVRPLELPMGREDSSFDFSDFEA</sequence>
<feature type="transmembrane region" description="Helical" evidence="3">
    <location>
        <begin position="213"/>
        <end position="232"/>
    </location>
</feature>